<dbReference type="EMBL" id="SOFD01000035">
    <property type="protein sequence ID" value="TFB74713.1"/>
    <property type="molecule type" value="Genomic_DNA"/>
</dbReference>
<dbReference type="AlphaFoldDB" id="A0A4R8V1R9"/>
<dbReference type="InterPro" id="IPR043702">
    <property type="entry name" value="Lipid_II_synth_GatD"/>
</dbReference>
<comment type="subunit">
    <text evidence="2">Forms a heterodimer with MurT.</text>
</comment>
<dbReference type="GO" id="GO:0140282">
    <property type="term" value="F:carbon-nitrogen ligase activity on lipid II"/>
    <property type="evidence" value="ECO:0007669"/>
    <property type="project" value="UniProtKB-UniRule"/>
</dbReference>
<comment type="catalytic activity">
    <reaction evidence="2">
        <text>beta-D-GlcNAc-(1-&gt;4)-Mur2Ac(oyl-L-Ala-gamma-D-Glu-L-Lys-D-Ala-D-Ala)-di-trans,octa-cis-undecaprenyl diphosphate + L-glutamine + ATP + H2O = beta-D-GlcNAc-(1-&gt;4)-Mur2Ac(oyl-L-Ala-D-isoglutaminyl-L-Lys-D-Ala-D-Ala)-di-trans,octa-cis-undecaprenyl diphosphate + L-glutamate + ADP + phosphate + H(+)</text>
        <dbReference type="Rhea" id="RHEA:57928"/>
        <dbReference type="ChEBI" id="CHEBI:15377"/>
        <dbReference type="ChEBI" id="CHEBI:15378"/>
        <dbReference type="ChEBI" id="CHEBI:29985"/>
        <dbReference type="ChEBI" id="CHEBI:30616"/>
        <dbReference type="ChEBI" id="CHEBI:43474"/>
        <dbReference type="ChEBI" id="CHEBI:58359"/>
        <dbReference type="ChEBI" id="CHEBI:60033"/>
        <dbReference type="ChEBI" id="CHEBI:62233"/>
        <dbReference type="ChEBI" id="CHEBI:456216"/>
        <dbReference type="EC" id="6.3.5.13"/>
    </reaction>
</comment>
<feature type="domain" description="CobB/CobQ-like glutamine amidotransferase" evidence="3">
    <location>
        <begin position="42"/>
        <end position="205"/>
    </location>
</feature>
<comment type="caution">
    <text evidence="2">Lacks conserved residue(s) required for the propagation of feature annotation.</text>
</comment>
<dbReference type="Pfam" id="PF07685">
    <property type="entry name" value="GATase_3"/>
    <property type="match status" value="1"/>
</dbReference>
<organism evidence="4 6">
    <name type="scientific">Cryobacterium flavum</name>
    <dbReference type="NCBI Taxonomy" id="1424659"/>
    <lineage>
        <taxon>Bacteria</taxon>
        <taxon>Bacillati</taxon>
        <taxon>Actinomycetota</taxon>
        <taxon>Actinomycetes</taxon>
        <taxon>Micrococcales</taxon>
        <taxon>Microbacteriaceae</taxon>
        <taxon>Cryobacterium</taxon>
    </lineage>
</organism>
<comment type="catalytic activity">
    <reaction evidence="2">
        <text>L-glutamine + H2O = L-glutamate + NH4(+)</text>
        <dbReference type="Rhea" id="RHEA:15889"/>
        <dbReference type="ChEBI" id="CHEBI:15377"/>
        <dbReference type="ChEBI" id="CHEBI:28938"/>
        <dbReference type="ChEBI" id="CHEBI:29985"/>
        <dbReference type="ChEBI" id="CHEBI:58359"/>
        <dbReference type="EC" id="3.5.1.2"/>
    </reaction>
</comment>
<dbReference type="GO" id="GO:0004359">
    <property type="term" value="F:glutaminase activity"/>
    <property type="evidence" value="ECO:0007669"/>
    <property type="project" value="UniProtKB-UniRule"/>
</dbReference>
<gene>
    <name evidence="2" type="primary">gatD</name>
    <name evidence="5" type="ORF">E3O21_15310</name>
    <name evidence="4" type="ORF">SAMN05216368_104363</name>
</gene>
<dbReference type="GO" id="GO:0008360">
    <property type="term" value="P:regulation of cell shape"/>
    <property type="evidence" value="ECO:0007669"/>
    <property type="project" value="UniProtKB-KW"/>
</dbReference>
<dbReference type="Proteomes" id="UP000199639">
    <property type="component" value="Unassembled WGS sequence"/>
</dbReference>
<dbReference type="SUPFAM" id="SSF52317">
    <property type="entry name" value="Class I glutamine amidotransferase-like"/>
    <property type="match status" value="1"/>
</dbReference>
<keyword evidence="7" id="KW-1185">Reference proteome</keyword>
<dbReference type="RefSeq" id="WP_092340183.1">
    <property type="nucleotide sequence ID" value="NZ_FNIB01000004.1"/>
</dbReference>
<feature type="binding site" evidence="2">
    <location>
        <position position="133"/>
    </location>
    <ligand>
        <name>substrate</name>
    </ligand>
</feature>
<accession>A0A4R8V1R9</accession>
<reference evidence="4 6" key="1">
    <citation type="submission" date="2016-10" db="EMBL/GenBank/DDBJ databases">
        <authorList>
            <person name="Varghese N."/>
            <person name="Submissions S."/>
        </authorList>
    </citation>
    <scope>NUCLEOTIDE SEQUENCE [LARGE SCALE GENOMIC DNA]</scope>
    <source>
        <strain evidence="4 6">CGMCC 1.11215</strain>
    </source>
</reference>
<name>A0A4R8V1R9_9MICO</name>
<keyword evidence="2" id="KW-0436">Ligase</keyword>
<proteinExistence type="inferred from homology"/>
<dbReference type="InterPro" id="IPR029062">
    <property type="entry name" value="Class_I_gatase-like"/>
</dbReference>
<evidence type="ECO:0000259" key="3">
    <source>
        <dbReference type="Pfam" id="PF07685"/>
    </source>
</evidence>
<evidence type="ECO:0000256" key="2">
    <source>
        <dbReference type="HAMAP-Rule" id="MF_02213"/>
    </source>
</evidence>
<evidence type="ECO:0000256" key="1">
    <source>
        <dbReference type="ARBA" id="ARBA00022962"/>
    </source>
</evidence>
<dbReference type="InterPro" id="IPR011698">
    <property type="entry name" value="GATase_3"/>
</dbReference>
<keyword evidence="2" id="KW-0961">Cell wall biogenesis/degradation</keyword>
<dbReference type="HAMAP" id="MF_02213">
    <property type="entry name" value="Lipid_II_synth_GatD"/>
    <property type="match status" value="1"/>
</dbReference>
<evidence type="ECO:0000313" key="5">
    <source>
        <dbReference type="EMBL" id="TFB74713.1"/>
    </source>
</evidence>
<keyword evidence="2" id="KW-0378">Hydrolase</keyword>
<dbReference type="GO" id="GO:0071555">
    <property type="term" value="P:cell wall organization"/>
    <property type="evidence" value="ECO:0007669"/>
    <property type="project" value="UniProtKB-KW"/>
</dbReference>
<protein>
    <recommendedName>
        <fullName evidence="2">Lipid II isoglutaminyl synthase (glutamine-hydrolyzing) subunit GatD</fullName>
        <ecNumber evidence="2">6.3.5.13</ecNumber>
    </recommendedName>
    <alternativeName>
        <fullName evidence="2">Lipid II isoglutaminyl synthase glutaminase subunit</fullName>
        <ecNumber evidence="2">3.5.1.2</ecNumber>
    </alternativeName>
</protein>
<evidence type="ECO:0000313" key="7">
    <source>
        <dbReference type="Proteomes" id="UP000298252"/>
    </source>
</evidence>
<evidence type="ECO:0000313" key="4">
    <source>
        <dbReference type="EMBL" id="SDN28406.1"/>
    </source>
</evidence>
<comment type="similarity">
    <text evidence="2">Belongs to the CobB/CobQ family. GatD subfamily.</text>
</comment>
<dbReference type="EMBL" id="FNIB01000004">
    <property type="protein sequence ID" value="SDN28406.1"/>
    <property type="molecule type" value="Genomic_DNA"/>
</dbReference>
<keyword evidence="2" id="KW-0573">Peptidoglycan synthesis</keyword>
<evidence type="ECO:0000313" key="6">
    <source>
        <dbReference type="Proteomes" id="UP000199639"/>
    </source>
</evidence>
<feature type="active site" evidence="2">
    <location>
        <position position="198"/>
    </location>
</feature>
<dbReference type="STRING" id="1424659.SAMN05216368_104363"/>
<reference evidence="5 7" key="2">
    <citation type="submission" date="2019-03" db="EMBL/GenBank/DDBJ databases">
        <title>Genomics of glacier-inhabiting Cryobacterium strains.</title>
        <authorList>
            <person name="Liu Q."/>
            <person name="Xin Y.-H."/>
        </authorList>
    </citation>
    <scope>NUCLEOTIDE SEQUENCE [LARGE SCALE GENOMIC DNA]</scope>
    <source>
        <strain evidence="5 7">Hh8</strain>
    </source>
</reference>
<dbReference type="EC" id="6.3.5.13" evidence="2"/>
<sequence>MTATSLDRPFTVVSLLPRLLNTNGDAGNARVLAQRVRWSGHDARVVDVHSRADLPEHVDAVSIGSGTDAALLPARDNLRTLVEELRLWSNSGVPILAVGTGWELLSWGSDLPDGSVLEGLGLVAGHAVPRAARATDDIIVASKYGRLIGFENHARDYVGAEASPLGRVLYGTGNADAPASGPQIEGLTMGEVFCTHLHGPVLARNPALADHLLQAAFSRHDLEYARGATAESVDDTARTARNQVAVRLGQNAE</sequence>
<dbReference type="EC" id="3.5.1.2" evidence="2"/>
<dbReference type="Proteomes" id="UP000298252">
    <property type="component" value="Unassembled WGS sequence"/>
</dbReference>
<dbReference type="UniPathway" id="UPA00219"/>
<comment type="pathway">
    <text evidence="2">Cell wall biogenesis; peptidoglycan biosynthesis.</text>
</comment>
<comment type="function">
    <text evidence="2">The lipid II isoglutaminyl synthase complex catalyzes the formation of alpha-D-isoglutamine in the cell wall lipid II stem peptide. The GatD subunit catalyzes the hydrolysis of glutamine to glutamate and ammonia. The resulting ammonia molecule is channeled to the active site of MurT.</text>
</comment>
<dbReference type="GO" id="GO:0009252">
    <property type="term" value="P:peptidoglycan biosynthetic process"/>
    <property type="evidence" value="ECO:0007669"/>
    <property type="project" value="UniProtKB-UniRule"/>
</dbReference>
<keyword evidence="1 2" id="KW-0315">Glutamine amidotransferase</keyword>
<keyword evidence="2" id="KW-0133">Cell shape</keyword>